<dbReference type="InterPro" id="IPR048899">
    <property type="entry name" value="NMD_SH3"/>
</dbReference>
<evidence type="ECO:0000313" key="13">
    <source>
        <dbReference type="EMBL" id="KAJ8020506.1"/>
    </source>
</evidence>
<feature type="region of interest" description="Disordered" evidence="9">
    <location>
        <begin position="496"/>
        <end position="515"/>
    </location>
</feature>
<evidence type="ECO:0000256" key="7">
    <source>
        <dbReference type="ARBA" id="ARBA00023242"/>
    </source>
</evidence>
<evidence type="ECO:0000256" key="8">
    <source>
        <dbReference type="RuleBase" id="RU364108"/>
    </source>
</evidence>
<keyword evidence="6 8" id="KW-0653">Protein transport</keyword>
<dbReference type="PANTHER" id="PTHR12746:SF2">
    <property type="entry name" value="60S RIBOSOMAL EXPORT PROTEIN NMD3"/>
    <property type="match status" value="1"/>
</dbReference>
<evidence type="ECO:0000259" key="10">
    <source>
        <dbReference type="Pfam" id="PF04981"/>
    </source>
</evidence>
<evidence type="ECO:0000256" key="5">
    <source>
        <dbReference type="ARBA" id="ARBA00022490"/>
    </source>
</evidence>
<feature type="domain" description="Nmd3 N-terminal" evidence="10">
    <location>
        <begin position="17"/>
        <end position="245"/>
    </location>
</feature>
<evidence type="ECO:0000259" key="12">
    <source>
        <dbReference type="Pfam" id="PF21193"/>
    </source>
</evidence>
<dbReference type="Pfam" id="PF21193">
    <property type="entry name" value="NMD_SH3"/>
    <property type="match status" value="1"/>
</dbReference>
<dbReference type="InterPro" id="IPR039768">
    <property type="entry name" value="Nmd3"/>
</dbReference>
<comment type="similarity">
    <text evidence="2 8">Belongs to the NMD3 family.</text>
</comment>
<dbReference type="Pfam" id="PF04981">
    <property type="entry name" value="NMD3"/>
    <property type="match status" value="1"/>
</dbReference>
<evidence type="ECO:0000256" key="3">
    <source>
        <dbReference type="ARBA" id="ARBA00017035"/>
    </source>
</evidence>
<gene>
    <name evidence="13" type="ORF">HOLleu_40115</name>
</gene>
<keyword evidence="5 8" id="KW-0963">Cytoplasm</keyword>
<dbReference type="GO" id="GO:0005737">
    <property type="term" value="C:cytoplasm"/>
    <property type="evidence" value="ECO:0007669"/>
    <property type="project" value="UniProtKB-SubCell"/>
</dbReference>
<evidence type="ECO:0000313" key="14">
    <source>
        <dbReference type="Proteomes" id="UP001152320"/>
    </source>
</evidence>
<dbReference type="OrthoDB" id="203821at2759"/>
<dbReference type="Pfam" id="PF21192">
    <property type="entry name" value="OB_NMD3"/>
    <property type="match status" value="1"/>
</dbReference>
<dbReference type="GO" id="GO:0000055">
    <property type="term" value="P:ribosomal large subunit export from nucleus"/>
    <property type="evidence" value="ECO:0007669"/>
    <property type="project" value="TreeGrafter"/>
</dbReference>
<evidence type="ECO:0000256" key="6">
    <source>
        <dbReference type="ARBA" id="ARBA00022927"/>
    </source>
</evidence>
<dbReference type="GO" id="GO:0005634">
    <property type="term" value="C:nucleus"/>
    <property type="evidence" value="ECO:0007669"/>
    <property type="project" value="UniProtKB-SubCell"/>
</dbReference>
<evidence type="ECO:0000256" key="4">
    <source>
        <dbReference type="ARBA" id="ARBA00022448"/>
    </source>
</evidence>
<dbReference type="GO" id="GO:0015031">
    <property type="term" value="P:protein transport"/>
    <property type="evidence" value="ECO:0007669"/>
    <property type="project" value="UniProtKB-KW"/>
</dbReference>
<dbReference type="PANTHER" id="PTHR12746">
    <property type="entry name" value="NONSENSE-MEDIATED MRNA DECAY PROTEIN 3"/>
    <property type="match status" value="1"/>
</dbReference>
<dbReference type="AlphaFoldDB" id="A0A9Q0YKM7"/>
<sequence>MEYMTANEPSGEGTILCCECGRAITPNPANMCVACLRTRVDITEGIPKQVSMYSCKSCERYFQPPTHWVKCALESRELLAICLKKLKGLSKVNLVDASFVWTEPHSRRLKVKLVIQKEVMGGTILQQTFIVEYVVQSQMCTDCHRVEAKDFWKAVVQLRQKVTHKKTFYYLEQLILKHSVHRNTLNIKQHENGLDFFFANVDHARKMVDFFMTVVPCKYKTAKELVSHDIHSNTYNYKHTFSVEIVPINKDSVVCLPKKLAGQLGNMSQICVCIRVTNVIQFIDPNTLQLCDMNAQTYWRNPFVAIADHKHLTEYTVLQVERINESERKFSAGHGAVSKKHLLADVWVMRTQDMGIVDQQYHCRSHLGHLLKAGDTVLGFDVATSNVNNKHLETVRQDTLPDVVLVRKIFGDQKKRHQKRKWKLKTLAKQEEEMSVDGAERDYLGFLEDLEEDPEYRKNVNIYVDRNKMVPVEASGSEEDEAPQISLQEMMDDLNISDADGEEIEGAAGGAEMMA</sequence>
<comment type="caution">
    <text evidence="13">The sequence shown here is derived from an EMBL/GenBank/DDBJ whole genome shotgun (WGS) entry which is preliminary data.</text>
</comment>
<keyword evidence="7 8" id="KW-0539">Nucleus</keyword>
<dbReference type="Proteomes" id="UP001152320">
    <property type="component" value="Chromosome 22"/>
</dbReference>
<dbReference type="InterPro" id="IPR048898">
    <property type="entry name" value="OB_NMD3"/>
</dbReference>
<keyword evidence="4 8" id="KW-0813">Transport</keyword>
<feature type="domain" description="60S ribosomal export protein NMD3 SH3" evidence="12">
    <location>
        <begin position="249"/>
        <end position="295"/>
    </location>
</feature>
<keyword evidence="14" id="KW-1185">Reference proteome</keyword>
<evidence type="ECO:0000256" key="2">
    <source>
        <dbReference type="ARBA" id="ARBA00009794"/>
    </source>
</evidence>
<comment type="function">
    <text evidence="1 8">Acts as an adapter for the XPO1/CRM1-mediated export of the 60S ribosomal subunit.</text>
</comment>
<feature type="domain" description="60S ribosomal export protein NMD3 OB-fold" evidence="11">
    <location>
        <begin position="312"/>
        <end position="408"/>
    </location>
</feature>
<protein>
    <recommendedName>
        <fullName evidence="3 8">60S ribosomal export protein NMD3</fullName>
    </recommendedName>
</protein>
<evidence type="ECO:0000256" key="1">
    <source>
        <dbReference type="ARBA" id="ARBA00002269"/>
    </source>
</evidence>
<dbReference type="EMBL" id="JAIZAY010000022">
    <property type="protein sequence ID" value="KAJ8020506.1"/>
    <property type="molecule type" value="Genomic_DNA"/>
</dbReference>
<dbReference type="InterPro" id="IPR007064">
    <property type="entry name" value="Nmd3_N"/>
</dbReference>
<name>A0A9Q0YKM7_HOLLE</name>
<comment type="subcellular location">
    <subcellularLocation>
        <location evidence="8">Cytoplasm</location>
    </subcellularLocation>
    <subcellularLocation>
        <location evidence="8">Nucleus</location>
    </subcellularLocation>
</comment>
<dbReference type="GO" id="GO:0043023">
    <property type="term" value="F:ribosomal large subunit binding"/>
    <property type="evidence" value="ECO:0007669"/>
    <property type="project" value="InterPro"/>
</dbReference>
<accession>A0A9Q0YKM7</accession>
<organism evidence="13 14">
    <name type="scientific">Holothuria leucospilota</name>
    <name type="common">Black long sea cucumber</name>
    <name type="synonym">Mertensiothuria leucospilota</name>
    <dbReference type="NCBI Taxonomy" id="206669"/>
    <lineage>
        <taxon>Eukaryota</taxon>
        <taxon>Metazoa</taxon>
        <taxon>Echinodermata</taxon>
        <taxon>Eleutherozoa</taxon>
        <taxon>Echinozoa</taxon>
        <taxon>Holothuroidea</taxon>
        <taxon>Aspidochirotacea</taxon>
        <taxon>Aspidochirotida</taxon>
        <taxon>Holothuriidae</taxon>
        <taxon>Holothuria</taxon>
    </lineage>
</organism>
<reference evidence="13" key="1">
    <citation type="submission" date="2021-10" db="EMBL/GenBank/DDBJ databases">
        <title>Tropical sea cucumber genome reveals ecological adaptation and Cuvierian tubules defense mechanism.</title>
        <authorList>
            <person name="Chen T."/>
        </authorList>
    </citation>
    <scope>NUCLEOTIDE SEQUENCE</scope>
    <source>
        <strain evidence="13">Nanhai2018</strain>
        <tissue evidence="13">Muscle</tissue>
    </source>
</reference>
<evidence type="ECO:0000256" key="9">
    <source>
        <dbReference type="SAM" id="MobiDB-lite"/>
    </source>
</evidence>
<evidence type="ECO:0000259" key="11">
    <source>
        <dbReference type="Pfam" id="PF21192"/>
    </source>
</evidence>
<proteinExistence type="inferred from homology"/>